<dbReference type="SMART" id="SM01190">
    <property type="entry name" value="EMP24_GP25L"/>
    <property type="match status" value="1"/>
</dbReference>
<dbReference type="SUPFAM" id="SSF101576">
    <property type="entry name" value="Supernatant protein factor (SPF), C-terminal domain"/>
    <property type="match status" value="1"/>
</dbReference>
<evidence type="ECO:0000256" key="8">
    <source>
        <dbReference type="SAM" id="MobiDB-lite"/>
    </source>
</evidence>
<keyword evidence="5 9" id="KW-1133">Transmembrane helix</keyword>
<organism evidence="12">
    <name type="scientific">Trichuris suis</name>
    <name type="common">pig whipworm</name>
    <dbReference type="NCBI Taxonomy" id="68888"/>
    <lineage>
        <taxon>Eukaryota</taxon>
        <taxon>Metazoa</taxon>
        <taxon>Ecdysozoa</taxon>
        <taxon>Nematoda</taxon>
        <taxon>Enoplea</taxon>
        <taxon>Dorylaimia</taxon>
        <taxon>Trichinellida</taxon>
        <taxon>Trichuridae</taxon>
        <taxon>Trichuris</taxon>
    </lineage>
</organism>
<keyword evidence="4 10" id="KW-0732">Signal</keyword>
<feature type="domain" description="GOLD" evidence="11">
    <location>
        <begin position="33"/>
        <end position="117"/>
    </location>
</feature>
<evidence type="ECO:0000256" key="1">
    <source>
        <dbReference type="ARBA" id="ARBA00004479"/>
    </source>
</evidence>
<evidence type="ECO:0000256" key="6">
    <source>
        <dbReference type="ARBA" id="ARBA00023136"/>
    </source>
</evidence>
<evidence type="ECO:0000256" key="5">
    <source>
        <dbReference type="ARBA" id="ARBA00022989"/>
    </source>
</evidence>
<evidence type="ECO:0000256" key="9">
    <source>
        <dbReference type="SAM" id="Phobius"/>
    </source>
</evidence>
<gene>
    <name evidence="12" type="ORF">M514_09696</name>
</gene>
<feature type="signal peptide" evidence="10">
    <location>
        <begin position="1"/>
        <end position="19"/>
    </location>
</feature>
<feature type="chain" id="PRO_5001795662" description="GOLD domain-containing protein" evidence="10">
    <location>
        <begin position="20"/>
        <end position="461"/>
    </location>
</feature>
<dbReference type="GO" id="GO:0012505">
    <property type="term" value="C:endomembrane system"/>
    <property type="evidence" value="ECO:0007669"/>
    <property type="project" value="UniProtKB-SubCell"/>
</dbReference>
<comment type="similarity">
    <text evidence="2">Belongs to the EMP24/GP25L family.</text>
</comment>
<reference evidence="12" key="1">
    <citation type="journal article" date="2014" name="Nat. Genet.">
        <title>Genome and transcriptome of the porcine whipworm Trichuris suis.</title>
        <authorList>
            <person name="Jex A.R."/>
            <person name="Nejsum P."/>
            <person name="Schwarz E.M."/>
            <person name="Hu L."/>
            <person name="Young N.D."/>
            <person name="Hall R.S."/>
            <person name="Korhonen P.K."/>
            <person name="Liao S."/>
            <person name="Thamsborg S."/>
            <person name="Xia J."/>
            <person name="Xu P."/>
            <person name="Wang S."/>
            <person name="Scheerlinck J.P."/>
            <person name="Hofmann A."/>
            <person name="Sternberg P.W."/>
            <person name="Wang J."/>
            <person name="Gasser R.B."/>
        </authorList>
    </citation>
    <scope>NUCLEOTIDE SEQUENCE [LARGE SCALE GENOMIC DNA]</scope>
    <source>
        <strain evidence="12">DCEP-RM93F</strain>
    </source>
</reference>
<accession>A0A085N2E9</accession>
<dbReference type="PROSITE" id="PS50866">
    <property type="entry name" value="GOLD"/>
    <property type="match status" value="1"/>
</dbReference>
<feature type="transmembrane region" description="Helical" evidence="9">
    <location>
        <begin position="322"/>
        <end position="342"/>
    </location>
</feature>
<evidence type="ECO:0000256" key="7">
    <source>
        <dbReference type="ARBA" id="ARBA00037847"/>
    </source>
</evidence>
<dbReference type="PANTHER" id="PTHR22811">
    <property type="entry name" value="TRANSMEMBRANE EMP24 DOMAIN-CONTAINING PROTEIN"/>
    <property type="match status" value="1"/>
</dbReference>
<feature type="non-terminal residue" evidence="12">
    <location>
        <position position="461"/>
    </location>
</feature>
<evidence type="ECO:0000259" key="11">
    <source>
        <dbReference type="PROSITE" id="PS50866"/>
    </source>
</evidence>
<evidence type="ECO:0000256" key="2">
    <source>
        <dbReference type="ARBA" id="ARBA00007104"/>
    </source>
</evidence>
<dbReference type="Gene3D" id="2.60.120.680">
    <property type="entry name" value="GOLD domain"/>
    <property type="match status" value="1"/>
</dbReference>
<keyword evidence="6 9" id="KW-0472">Membrane</keyword>
<dbReference type="InterPro" id="IPR036598">
    <property type="entry name" value="GOLD_dom_sf"/>
</dbReference>
<dbReference type="Pfam" id="PF01105">
    <property type="entry name" value="EMP24_GP25L"/>
    <property type="match status" value="1"/>
</dbReference>
<feature type="region of interest" description="Disordered" evidence="8">
    <location>
        <begin position="438"/>
        <end position="461"/>
    </location>
</feature>
<evidence type="ECO:0000256" key="10">
    <source>
        <dbReference type="SAM" id="SignalP"/>
    </source>
</evidence>
<sequence>MNLLGVLIVLLFITCRTVGREESFSIVIPASRLQCFFESVREDNFTTMVFDYQVLYGGDLDINVLVLDPKADVVAQDTRKSEGSYQIELHMKGDYQICFDNTFSYQTAKTVFFQVELLRADGTTDDFGVSALNDPTGIVTHVGLFSEVLKERLQRLRQKLTAAERFQALARAHETRDRLLMDEKLNRVNFWSMFNMSSLLIVGGLQIYIIRSLFEDNSKIDAFCRVYFSSNLSSFKSTKSILKSLVIVCIRTKLRQKYRRIASASIAIDSLLLDRKTMDGSNLPDRAQIRAATFLSSSLWHPRSPSNRQCALGRQCPLGQRMLTILIPCAFALLVLCSFCKWRSRKTSTSKNVTTLSRQSVKESSAPVIDKSKSIDSLGSMERADTDDIYDSISELLRKEKRQILFPMDLSGKEHSGTNETGTVNDLLGQLLVCKFMSSGPPPLQQPTRQKKSSADSRQLK</sequence>
<comment type="subcellular location">
    <subcellularLocation>
        <location evidence="7">Endomembrane system</location>
        <topology evidence="7">Single-pass membrane protein</topology>
    </subcellularLocation>
    <subcellularLocation>
        <location evidence="1">Membrane</location>
        <topology evidence="1">Single-pass type I membrane protein</topology>
    </subcellularLocation>
</comment>
<name>A0A085N2E9_9BILA</name>
<dbReference type="GO" id="GO:0016020">
    <property type="term" value="C:membrane"/>
    <property type="evidence" value="ECO:0007669"/>
    <property type="project" value="UniProtKB-SubCell"/>
</dbReference>
<evidence type="ECO:0000256" key="3">
    <source>
        <dbReference type="ARBA" id="ARBA00022692"/>
    </source>
</evidence>
<dbReference type="Proteomes" id="UP000030758">
    <property type="component" value="Unassembled WGS sequence"/>
</dbReference>
<proteinExistence type="inferred from homology"/>
<evidence type="ECO:0000313" key="12">
    <source>
        <dbReference type="EMBL" id="KFD63645.1"/>
    </source>
</evidence>
<dbReference type="InterPro" id="IPR015720">
    <property type="entry name" value="Emp24-like"/>
</dbReference>
<evidence type="ECO:0000256" key="4">
    <source>
        <dbReference type="ARBA" id="ARBA00022729"/>
    </source>
</evidence>
<protein>
    <recommendedName>
        <fullName evidence="11">GOLD domain-containing protein</fullName>
    </recommendedName>
</protein>
<dbReference type="InterPro" id="IPR009038">
    <property type="entry name" value="GOLD_dom"/>
</dbReference>
<dbReference type="AlphaFoldDB" id="A0A085N2E9"/>
<keyword evidence="3 9" id="KW-0812">Transmembrane</keyword>
<dbReference type="EMBL" id="KL367569">
    <property type="protein sequence ID" value="KFD63645.1"/>
    <property type="molecule type" value="Genomic_DNA"/>
</dbReference>